<dbReference type="AlphaFoldDB" id="A0A7S2SCW9"/>
<reference evidence="4" key="1">
    <citation type="submission" date="2021-01" db="EMBL/GenBank/DDBJ databases">
        <authorList>
            <person name="Corre E."/>
            <person name="Pelletier E."/>
            <person name="Niang G."/>
            <person name="Scheremetjew M."/>
            <person name="Finn R."/>
            <person name="Kale V."/>
            <person name="Holt S."/>
            <person name="Cochrane G."/>
            <person name="Meng A."/>
            <person name="Brown T."/>
            <person name="Cohen L."/>
        </authorList>
    </citation>
    <scope>NUCLEOTIDE SEQUENCE</scope>
    <source>
        <strain evidence="4">NY070348D</strain>
    </source>
</reference>
<dbReference type="EMBL" id="HBHK01020261">
    <property type="protein sequence ID" value="CAD9696468.1"/>
    <property type="molecule type" value="Transcribed_RNA"/>
</dbReference>
<dbReference type="Pfam" id="PF08271">
    <property type="entry name" value="Zn_Ribbon_TF"/>
    <property type="match status" value="1"/>
</dbReference>
<accession>A0A7S2SCW9</accession>
<evidence type="ECO:0000313" key="4">
    <source>
        <dbReference type="EMBL" id="CAD9696468.1"/>
    </source>
</evidence>
<evidence type="ECO:0000259" key="3">
    <source>
        <dbReference type="PROSITE" id="PS51134"/>
    </source>
</evidence>
<feature type="region of interest" description="Disordered" evidence="2">
    <location>
        <begin position="209"/>
        <end position="311"/>
    </location>
</feature>
<dbReference type="GO" id="GO:0008270">
    <property type="term" value="F:zinc ion binding"/>
    <property type="evidence" value="ECO:0007669"/>
    <property type="project" value="UniProtKB-KW"/>
</dbReference>
<dbReference type="PROSITE" id="PS51134">
    <property type="entry name" value="ZF_TFIIB"/>
    <property type="match status" value="1"/>
</dbReference>
<feature type="compositionally biased region" description="Polar residues" evidence="2">
    <location>
        <begin position="221"/>
        <end position="237"/>
    </location>
</feature>
<dbReference type="SUPFAM" id="SSF57783">
    <property type="entry name" value="Zinc beta-ribbon"/>
    <property type="match status" value="1"/>
</dbReference>
<feature type="compositionally biased region" description="Basic and acidic residues" evidence="2">
    <location>
        <begin position="243"/>
        <end position="266"/>
    </location>
</feature>
<dbReference type="InterPro" id="IPR013137">
    <property type="entry name" value="Znf_TFIIB"/>
</dbReference>
<keyword evidence="1" id="KW-0479">Metal-binding</keyword>
<organism evidence="4">
    <name type="scientific">Mucochytrium quahogii</name>
    <dbReference type="NCBI Taxonomy" id="96639"/>
    <lineage>
        <taxon>Eukaryota</taxon>
        <taxon>Sar</taxon>
        <taxon>Stramenopiles</taxon>
        <taxon>Bigyra</taxon>
        <taxon>Labyrinthulomycetes</taxon>
        <taxon>Thraustochytrida</taxon>
        <taxon>Thraustochytriidae</taxon>
        <taxon>Mucochytrium</taxon>
    </lineage>
</organism>
<keyword evidence="1" id="KW-0863">Zinc-finger</keyword>
<dbReference type="Gene3D" id="2.20.25.10">
    <property type="match status" value="1"/>
</dbReference>
<protein>
    <recommendedName>
        <fullName evidence="3">TFIIB-type domain-containing protein</fullName>
    </recommendedName>
</protein>
<sequence>MKGLQVKLRYLVSLAHITSQENARLPIDDSLAPKCTYCKATSHAKDERTGDIICTNCGVVLEKLLKESFFGSSSGQTSAAPTRESYELDKLLRSRAIEGGRTTKVHKQRLLAKAEREINALCRDDRLSSVAVQMFENYSNSIETVRNFDKVVEACVACARKKVTMSSIGPDCIRPPQFSCDYCPVTFNCRKDQRLHRCKMKVVMTRKRETVAVEEPKPGSVISSSDASTDCGQTEVSSPRPLETCEHPSTHDAEEETNKKRKREEGDPLLAVARIAKALPAQALDSTVSEKARVSQPTKKKKKKKITRRNR</sequence>
<feature type="domain" description="TFIIB-type" evidence="3">
    <location>
        <begin position="29"/>
        <end position="62"/>
    </location>
</feature>
<name>A0A7S2SCW9_9STRA</name>
<evidence type="ECO:0000256" key="2">
    <source>
        <dbReference type="SAM" id="MobiDB-lite"/>
    </source>
</evidence>
<evidence type="ECO:0000256" key="1">
    <source>
        <dbReference type="PROSITE-ProRule" id="PRU00469"/>
    </source>
</evidence>
<proteinExistence type="predicted"/>
<gene>
    <name evidence="4" type="ORF">QSP1433_LOCUS12862</name>
</gene>
<feature type="compositionally biased region" description="Basic residues" evidence="2">
    <location>
        <begin position="298"/>
        <end position="311"/>
    </location>
</feature>
<keyword evidence="1" id="KW-0862">Zinc</keyword>